<keyword evidence="1" id="KW-1133">Transmembrane helix</keyword>
<gene>
    <name evidence="2" type="ORF">MOP44_10870</name>
</gene>
<keyword evidence="3" id="KW-1185">Reference proteome</keyword>
<feature type="transmembrane region" description="Helical" evidence="1">
    <location>
        <begin position="99"/>
        <end position="119"/>
    </location>
</feature>
<evidence type="ECO:0000313" key="2">
    <source>
        <dbReference type="EMBL" id="UWZ86423.1"/>
    </source>
</evidence>
<name>A0A9J7BUT1_9BACT</name>
<dbReference type="Proteomes" id="UP001059380">
    <property type="component" value="Chromosome"/>
</dbReference>
<dbReference type="AlphaFoldDB" id="A0A9J7BUT1"/>
<reference evidence="2" key="1">
    <citation type="submission" date="2021-04" db="EMBL/GenBank/DDBJ databases">
        <title>Phylogenetic analysis of Acidobacteriaceae.</title>
        <authorList>
            <person name="Qiu L."/>
            <person name="Zhang Q."/>
        </authorList>
    </citation>
    <scope>NUCLEOTIDE SEQUENCE</scope>
    <source>
        <strain evidence="2">DSM 25168</strain>
    </source>
</reference>
<protein>
    <submittedName>
        <fullName evidence="2">Uncharacterized protein</fullName>
    </submittedName>
</protein>
<organism evidence="2 3">
    <name type="scientific">Occallatibacter riparius</name>
    <dbReference type="NCBI Taxonomy" id="1002689"/>
    <lineage>
        <taxon>Bacteria</taxon>
        <taxon>Pseudomonadati</taxon>
        <taxon>Acidobacteriota</taxon>
        <taxon>Terriglobia</taxon>
        <taxon>Terriglobales</taxon>
        <taxon>Acidobacteriaceae</taxon>
        <taxon>Occallatibacter</taxon>
    </lineage>
</organism>
<feature type="transmembrane region" description="Helical" evidence="1">
    <location>
        <begin position="131"/>
        <end position="155"/>
    </location>
</feature>
<feature type="transmembrane region" description="Helical" evidence="1">
    <location>
        <begin position="43"/>
        <end position="64"/>
    </location>
</feature>
<dbReference type="KEGG" id="orp:MOP44_10870"/>
<feature type="transmembrane region" description="Helical" evidence="1">
    <location>
        <begin position="70"/>
        <end position="92"/>
    </location>
</feature>
<proteinExistence type="predicted"/>
<sequence length="173" mass="18932">MPQQMILFFVSIAFSLVAWGIVTRRYIWPELRVRSREEALRPLLMLHSFRYIGLSFLVPGVVSADLPSGFAHWAAYGDIVAATLALVSLLLLPGAAGIAATWVFNFVGLADLLSAFYQAGRGGMLAGQLGATFFLPTLIVPLLLITHGVIFRILLQTQREPVVRQRPVGAVLD</sequence>
<keyword evidence="1" id="KW-0472">Membrane</keyword>
<dbReference type="RefSeq" id="WP_260796063.1">
    <property type="nucleotide sequence ID" value="NZ_CP093313.1"/>
</dbReference>
<feature type="transmembrane region" description="Helical" evidence="1">
    <location>
        <begin position="6"/>
        <end position="22"/>
    </location>
</feature>
<evidence type="ECO:0000256" key="1">
    <source>
        <dbReference type="SAM" id="Phobius"/>
    </source>
</evidence>
<dbReference type="EMBL" id="CP093313">
    <property type="protein sequence ID" value="UWZ86423.1"/>
    <property type="molecule type" value="Genomic_DNA"/>
</dbReference>
<evidence type="ECO:0000313" key="3">
    <source>
        <dbReference type="Proteomes" id="UP001059380"/>
    </source>
</evidence>
<keyword evidence="1" id="KW-0812">Transmembrane</keyword>
<accession>A0A9J7BUT1</accession>